<reference evidence="3" key="1">
    <citation type="journal article" date="2023" name="G3 (Bethesda)">
        <title>Whole genome assembly and annotation of the endangered Caribbean coral Acropora cervicornis.</title>
        <authorList>
            <person name="Selwyn J.D."/>
            <person name="Vollmer S.V."/>
        </authorList>
    </citation>
    <scope>NUCLEOTIDE SEQUENCE</scope>
    <source>
        <strain evidence="3">K2</strain>
    </source>
</reference>
<dbReference type="AlphaFoldDB" id="A0AAD9URM7"/>
<keyword evidence="1" id="KW-1133">Transmembrane helix</keyword>
<name>A0AAD9URM7_ACRCE</name>
<evidence type="ECO:0000259" key="2">
    <source>
        <dbReference type="PROSITE" id="PS50024"/>
    </source>
</evidence>
<feature type="non-terminal residue" evidence="3">
    <location>
        <position position="1"/>
    </location>
</feature>
<dbReference type="PROSITE" id="PS50024">
    <property type="entry name" value="SEA"/>
    <property type="match status" value="1"/>
</dbReference>
<keyword evidence="1" id="KW-0472">Membrane</keyword>
<reference evidence="3" key="2">
    <citation type="journal article" date="2023" name="Science">
        <title>Genomic signatures of disease resistance in endangered staghorn corals.</title>
        <authorList>
            <person name="Vollmer S.V."/>
            <person name="Selwyn J.D."/>
            <person name="Despard B.A."/>
            <person name="Roesel C.L."/>
        </authorList>
    </citation>
    <scope>NUCLEOTIDE SEQUENCE</scope>
    <source>
        <strain evidence="3">K2</strain>
    </source>
</reference>
<protein>
    <recommendedName>
        <fullName evidence="2">SEA domain-containing protein</fullName>
    </recommendedName>
</protein>
<comment type="caution">
    <text evidence="3">The sequence shown here is derived from an EMBL/GenBank/DDBJ whole genome shotgun (WGS) entry which is preliminary data.</text>
</comment>
<feature type="domain" description="SEA" evidence="2">
    <location>
        <begin position="1"/>
        <end position="104"/>
    </location>
</feature>
<dbReference type="Pfam" id="PF01390">
    <property type="entry name" value="SEA"/>
    <property type="match status" value="1"/>
</dbReference>
<evidence type="ECO:0000256" key="1">
    <source>
        <dbReference type="SAM" id="Phobius"/>
    </source>
</evidence>
<evidence type="ECO:0000313" key="3">
    <source>
        <dbReference type="EMBL" id="KAK2547157.1"/>
    </source>
</evidence>
<gene>
    <name evidence="3" type="ORF">P5673_033060</name>
</gene>
<organism evidence="3 4">
    <name type="scientific">Acropora cervicornis</name>
    <name type="common">Staghorn coral</name>
    <dbReference type="NCBI Taxonomy" id="6130"/>
    <lineage>
        <taxon>Eukaryota</taxon>
        <taxon>Metazoa</taxon>
        <taxon>Cnidaria</taxon>
        <taxon>Anthozoa</taxon>
        <taxon>Hexacorallia</taxon>
        <taxon>Scleractinia</taxon>
        <taxon>Astrocoeniina</taxon>
        <taxon>Acroporidae</taxon>
        <taxon>Acropora</taxon>
    </lineage>
</organism>
<keyword evidence="4" id="KW-1185">Reference proteome</keyword>
<evidence type="ECO:0000313" key="4">
    <source>
        <dbReference type="Proteomes" id="UP001249851"/>
    </source>
</evidence>
<feature type="transmembrane region" description="Helical" evidence="1">
    <location>
        <begin position="116"/>
        <end position="136"/>
    </location>
</feature>
<dbReference type="EMBL" id="JARQWQ010000209">
    <property type="protein sequence ID" value="KAK2547157.1"/>
    <property type="molecule type" value="Genomic_DNA"/>
</dbReference>
<dbReference type="InterPro" id="IPR000082">
    <property type="entry name" value="SEA_dom"/>
</dbReference>
<proteinExistence type="predicted"/>
<dbReference type="InterPro" id="IPR036364">
    <property type="entry name" value="SEA_dom_sf"/>
</dbReference>
<accession>A0AAD9URM7</accession>
<sequence length="147" mass="16566">MTNYEQAFEDLNSAPSKAFVKDFVREMDKVYKNLPEYITTKVTQLRPGGVIVEFIRYFKTALTPEKGLENLRAVISSNGTFGRYKAGALVPLSDKNTTITTPTEFKCSCPDNETTLSIVIGVLSIIIIVLIAVIIWQQRKLSKYLMH</sequence>
<dbReference type="Proteomes" id="UP001249851">
    <property type="component" value="Unassembled WGS sequence"/>
</dbReference>
<dbReference type="SUPFAM" id="SSF82671">
    <property type="entry name" value="SEA domain"/>
    <property type="match status" value="1"/>
</dbReference>
<keyword evidence="1" id="KW-0812">Transmembrane</keyword>
<dbReference type="Gene3D" id="3.30.70.960">
    <property type="entry name" value="SEA domain"/>
    <property type="match status" value="1"/>
</dbReference>